<name>A0A5C5V2W2_9BACT</name>
<protein>
    <submittedName>
        <fullName evidence="4">Putative isomerase YddE</fullName>
        <ecNumber evidence="4">5.1.-.-</ecNumber>
    </submittedName>
</protein>
<organism evidence="4 5">
    <name type="scientific">Blastopirellula retiformator</name>
    <dbReference type="NCBI Taxonomy" id="2527970"/>
    <lineage>
        <taxon>Bacteria</taxon>
        <taxon>Pseudomonadati</taxon>
        <taxon>Planctomycetota</taxon>
        <taxon>Planctomycetia</taxon>
        <taxon>Pirellulales</taxon>
        <taxon>Pirellulaceae</taxon>
        <taxon>Blastopirellula</taxon>
    </lineage>
</organism>
<evidence type="ECO:0000256" key="1">
    <source>
        <dbReference type="ARBA" id="ARBA00008270"/>
    </source>
</evidence>
<dbReference type="Pfam" id="PF02567">
    <property type="entry name" value="PhzC-PhzF"/>
    <property type="match status" value="1"/>
</dbReference>
<dbReference type="EC" id="5.1.-.-" evidence="4"/>
<dbReference type="InterPro" id="IPR003719">
    <property type="entry name" value="Phenazine_PhzF-like"/>
</dbReference>
<dbReference type="PANTHER" id="PTHR13774">
    <property type="entry name" value="PHENAZINE BIOSYNTHESIS PROTEIN"/>
    <property type="match status" value="1"/>
</dbReference>
<evidence type="ECO:0000313" key="4">
    <source>
        <dbReference type="EMBL" id="TWT32721.1"/>
    </source>
</evidence>
<gene>
    <name evidence="4" type="primary">yddE</name>
    <name evidence="4" type="ORF">Enr8_25270</name>
</gene>
<dbReference type="GO" id="GO:0005737">
    <property type="term" value="C:cytoplasm"/>
    <property type="evidence" value="ECO:0007669"/>
    <property type="project" value="TreeGrafter"/>
</dbReference>
<comment type="similarity">
    <text evidence="1">Belongs to the PhzF family.</text>
</comment>
<dbReference type="EMBL" id="SJPF01000003">
    <property type="protein sequence ID" value="TWT32721.1"/>
    <property type="molecule type" value="Genomic_DNA"/>
</dbReference>
<dbReference type="PIRSF" id="PIRSF016184">
    <property type="entry name" value="PhzC_PhzF"/>
    <property type="match status" value="1"/>
</dbReference>
<feature type="active site" evidence="3">
    <location>
        <position position="46"/>
    </location>
</feature>
<keyword evidence="5" id="KW-1185">Reference proteome</keyword>
<dbReference type="NCBIfam" id="TIGR00654">
    <property type="entry name" value="PhzF_family"/>
    <property type="match status" value="1"/>
</dbReference>
<proteinExistence type="inferred from homology"/>
<dbReference type="PANTHER" id="PTHR13774:SF17">
    <property type="entry name" value="PHENAZINE BIOSYNTHESIS-LIKE DOMAIN-CONTAINING PROTEIN"/>
    <property type="match status" value="1"/>
</dbReference>
<sequence length="263" mass="29004">MPQPLYQIDAFTSQPLSGNPAAVCWLSQPCEDSWLQQVAAEMNLSETAFLWQEESRFRLRWFTPTVEVDLCGHATLAASHFLWETGKAAPEQTIEFNTRSGVLTATKVGSRIELDFPIDEIEVCPPPAGLIAALGCKAIATGRNRRDVLVEVATKAELRSVQPDFRALAEIRVRGVMVTCRGDGERYEFLSRFFAPGSGIDEDPVTGSAHCALVTYWSPKWQKETLRAFQCSQRGGEVEVTLDGDRAKLRGAAVTVLRGELDA</sequence>
<dbReference type="Proteomes" id="UP000318878">
    <property type="component" value="Unassembled WGS sequence"/>
</dbReference>
<dbReference type="RefSeq" id="WP_146431976.1">
    <property type="nucleotide sequence ID" value="NZ_SJPF01000003.1"/>
</dbReference>
<accession>A0A5C5V2W2</accession>
<comment type="caution">
    <text evidence="4">The sequence shown here is derived from an EMBL/GenBank/DDBJ whole genome shotgun (WGS) entry which is preliminary data.</text>
</comment>
<evidence type="ECO:0000313" key="5">
    <source>
        <dbReference type="Proteomes" id="UP000318878"/>
    </source>
</evidence>
<dbReference type="SUPFAM" id="SSF54506">
    <property type="entry name" value="Diaminopimelate epimerase-like"/>
    <property type="match status" value="1"/>
</dbReference>
<dbReference type="Gene3D" id="3.10.310.10">
    <property type="entry name" value="Diaminopimelate Epimerase, Chain A, domain 1"/>
    <property type="match status" value="2"/>
</dbReference>
<reference evidence="4 5" key="1">
    <citation type="submission" date="2019-02" db="EMBL/GenBank/DDBJ databases">
        <title>Deep-cultivation of Planctomycetes and their phenomic and genomic characterization uncovers novel biology.</title>
        <authorList>
            <person name="Wiegand S."/>
            <person name="Jogler M."/>
            <person name="Boedeker C."/>
            <person name="Pinto D."/>
            <person name="Vollmers J."/>
            <person name="Rivas-Marin E."/>
            <person name="Kohn T."/>
            <person name="Peeters S.H."/>
            <person name="Heuer A."/>
            <person name="Rast P."/>
            <person name="Oberbeckmann S."/>
            <person name="Bunk B."/>
            <person name="Jeske O."/>
            <person name="Meyerdierks A."/>
            <person name="Storesund J.E."/>
            <person name="Kallscheuer N."/>
            <person name="Luecker S."/>
            <person name="Lage O.M."/>
            <person name="Pohl T."/>
            <person name="Merkel B.J."/>
            <person name="Hornburger P."/>
            <person name="Mueller R.-W."/>
            <person name="Bruemmer F."/>
            <person name="Labrenz M."/>
            <person name="Spormann A.M."/>
            <person name="Op Den Camp H."/>
            <person name="Overmann J."/>
            <person name="Amann R."/>
            <person name="Jetten M.S.M."/>
            <person name="Mascher T."/>
            <person name="Medema M.H."/>
            <person name="Devos D.P."/>
            <person name="Kaster A.-K."/>
            <person name="Ovreas L."/>
            <person name="Rohde M."/>
            <person name="Galperin M.Y."/>
            <person name="Jogler C."/>
        </authorList>
    </citation>
    <scope>NUCLEOTIDE SEQUENCE [LARGE SCALE GENOMIC DNA]</scope>
    <source>
        <strain evidence="4 5">Enr8</strain>
    </source>
</reference>
<evidence type="ECO:0000256" key="2">
    <source>
        <dbReference type="ARBA" id="ARBA00023235"/>
    </source>
</evidence>
<evidence type="ECO:0000256" key="3">
    <source>
        <dbReference type="PIRSR" id="PIRSR016184-1"/>
    </source>
</evidence>
<dbReference type="OrthoDB" id="9788221at2"/>
<dbReference type="AlphaFoldDB" id="A0A5C5V2W2"/>
<dbReference type="GO" id="GO:0016853">
    <property type="term" value="F:isomerase activity"/>
    <property type="evidence" value="ECO:0007669"/>
    <property type="project" value="UniProtKB-KW"/>
</dbReference>
<keyword evidence="2 4" id="KW-0413">Isomerase</keyword>